<evidence type="ECO:0000256" key="2">
    <source>
        <dbReference type="ARBA" id="ARBA00022840"/>
    </source>
</evidence>
<name>A0ABR4BRQ0_9HELO</name>
<keyword evidence="5" id="KW-1185">Reference proteome</keyword>
<dbReference type="Pfam" id="PF00012">
    <property type="entry name" value="HSP70"/>
    <property type="match status" value="1"/>
</dbReference>
<dbReference type="EMBL" id="JAZHXI010000023">
    <property type="protein sequence ID" value="KAL2060285.1"/>
    <property type="molecule type" value="Genomic_DNA"/>
</dbReference>
<evidence type="ECO:0000256" key="1">
    <source>
        <dbReference type="ARBA" id="ARBA00022741"/>
    </source>
</evidence>
<dbReference type="SUPFAM" id="SSF53067">
    <property type="entry name" value="Actin-like ATPase domain"/>
    <property type="match status" value="2"/>
</dbReference>
<evidence type="ECO:0000313" key="5">
    <source>
        <dbReference type="Proteomes" id="UP001595075"/>
    </source>
</evidence>
<dbReference type="Gene3D" id="3.30.420.40">
    <property type="match status" value="1"/>
</dbReference>
<organism evidence="4 5">
    <name type="scientific">Oculimacula yallundae</name>
    <dbReference type="NCBI Taxonomy" id="86028"/>
    <lineage>
        <taxon>Eukaryota</taxon>
        <taxon>Fungi</taxon>
        <taxon>Dikarya</taxon>
        <taxon>Ascomycota</taxon>
        <taxon>Pezizomycotina</taxon>
        <taxon>Leotiomycetes</taxon>
        <taxon>Helotiales</taxon>
        <taxon>Ploettnerulaceae</taxon>
        <taxon>Oculimacula</taxon>
    </lineage>
</organism>
<evidence type="ECO:0000313" key="4">
    <source>
        <dbReference type="EMBL" id="KAL2060285.1"/>
    </source>
</evidence>
<keyword evidence="1" id="KW-0547">Nucleotide-binding</keyword>
<evidence type="ECO:0000256" key="3">
    <source>
        <dbReference type="SAM" id="MobiDB-lite"/>
    </source>
</evidence>
<accession>A0ABR4BRQ0</accession>
<proteinExistence type="predicted"/>
<dbReference type="PANTHER" id="PTHR14187">
    <property type="entry name" value="ALPHA KINASE/ELONGATION FACTOR 2 KINASE"/>
    <property type="match status" value="1"/>
</dbReference>
<keyword evidence="2" id="KW-0067">ATP-binding</keyword>
<gene>
    <name evidence="4" type="ORF">VTL71DRAFT_9680</name>
</gene>
<reference evidence="4 5" key="1">
    <citation type="journal article" date="2024" name="Commun. Biol.">
        <title>Comparative genomic analysis of thermophilic fungi reveals convergent evolutionary adaptations and gene losses.</title>
        <authorList>
            <person name="Steindorff A.S."/>
            <person name="Aguilar-Pontes M.V."/>
            <person name="Robinson A.J."/>
            <person name="Andreopoulos B."/>
            <person name="LaButti K."/>
            <person name="Kuo A."/>
            <person name="Mondo S."/>
            <person name="Riley R."/>
            <person name="Otillar R."/>
            <person name="Haridas S."/>
            <person name="Lipzen A."/>
            <person name="Grimwood J."/>
            <person name="Schmutz J."/>
            <person name="Clum A."/>
            <person name="Reid I.D."/>
            <person name="Moisan M.C."/>
            <person name="Butler G."/>
            <person name="Nguyen T.T.M."/>
            <person name="Dewar K."/>
            <person name="Conant G."/>
            <person name="Drula E."/>
            <person name="Henrissat B."/>
            <person name="Hansel C."/>
            <person name="Singer S."/>
            <person name="Hutchinson M.I."/>
            <person name="de Vries R.P."/>
            <person name="Natvig D.O."/>
            <person name="Powell A.J."/>
            <person name="Tsang A."/>
            <person name="Grigoriev I.V."/>
        </authorList>
    </citation>
    <scope>NUCLEOTIDE SEQUENCE [LARGE SCALE GENOMIC DNA]</scope>
    <source>
        <strain evidence="4 5">CBS 494.80</strain>
    </source>
</reference>
<dbReference type="Proteomes" id="UP001595075">
    <property type="component" value="Unassembled WGS sequence"/>
</dbReference>
<dbReference type="PANTHER" id="PTHR14187:SF5">
    <property type="entry name" value="HEAT SHOCK 70 KDA PROTEIN 12A"/>
    <property type="match status" value="1"/>
</dbReference>
<feature type="region of interest" description="Disordered" evidence="3">
    <location>
        <begin position="1"/>
        <end position="70"/>
    </location>
</feature>
<protein>
    <submittedName>
        <fullName evidence="4">Uncharacterized protein</fullName>
    </submittedName>
</protein>
<comment type="caution">
    <text evidence="4">The sequence shown here is derived from an EMBL/GenBank/DDBJ whole genome shotgun (WGS) entry which is preliminary data.</text>
</comment>
<dbReference type="InterPro" id="IPR018181">
    <property type="entry name" value="Heat_shock_70_CS"/>
</dbReference>
<dbReference type="PROSITE" id="PS00297">
    <property type="entry name" value="HSP70_1"/>
    <property type="match status" value="1"/>
</dbReference>
<feature type="compositionally biased region" description="Basic and acidic residues" evidence="3">
    <location>
        <begin position="30"/>
        <end position="43"/>
    </location>
</feature>
<dbReference type="InterPro" id="IPR013126">
    <property type="entry name" value="Hsp_70_fam"/>
</dbReference>
<dbReference type="CDD" id="cd10170">
    <property type="entry name" value="ASKHA_NBD_HSP70"/>
    <property type="match status" value="1"/>
</dbReference>
<sequence length="548" mass="61549">MQNRGERRTSSSNYPPDALPSRPARRRVSRTRERKTETQDVRSHRSIVPPSPNCSANEEKKTISADTSDEDDEKTYISIGIDLGTTFSGVAWALSTSPKDISIISSWPAHLPANSCQHKVPSVLTYDKGGNVASWGYKLDSTKHYIEWFKLGLSKEATRKIAADQPEKYERLQAILRHKQKSAVDVVADFLRCLWTHATKEIQRSVVRGVWDNVDLKIVLTVPAIWDHDAQHLTRSAAEMAGLLERSNTTLELIGEPEAAALSVFDEMKRERQRRKLREEETFVVCDAGGGTVDLISYAIEDLRPLKLCMSTESTGDFCGATFVDGSFLRHIRTMMSVEDFSKLDERQQRKMTNDWECAKRQFRLDSPEDERWYIDVPGYLGKEIQTPNGAEDNLPAGFSPSQISLRTPLDEVLRISSPSALSLRTDPGAIVLETHHMHAIFNESCSKIKSLVADQVLAITKREGKRPTAILLVGGYGENVFLKQALECEFPDIEIQQPLKAWAAICRGAVMKGLGTDVVVNHISVQLRNYRYTGLQSSNTSRDRSRD</sequence>
<dbReference type="InterPro" id="IPR043129">
    <property type="entry name" value="ATPase_NBD"/>
</dbReference>